<dbReference type="AlphaFoldDB" id="A0A8T0IV15"/>
<feature type="compositionally biased region" description="Polar residues" evidence="3">
    <location>
        <begin position="567"/>
        <end position="583"/>
    </location>
</feature>
<feature type="domain" description="BTB" evidence="4">
    <location>
        <begin position="21"/>
        <end position="88"/>
    </location>
</feature>
<evidence type="ECO:0000256" key="2">
    <source>
        <dbReference type="ARBA" id="ARBA00022786"/>
    </source>
</evidence>
<evidence type="ECO:0000259" key="4">
    <source>
        <dbReference type="PROSITE" id="PS50097"/>
    </source>
</evidence>
<evidence type="ECO:0000313" key="6">
    <source>
        <dbReference type="EMBL" id="KAG0586213.1"/>
    </source>
</evidence>
<name>A0A8T0IV15_CERPU</name>
<reference evidence="6" key="1">
    <citation type="submission" date="2020-06" db="EMBL/GenBank/DDBJ databases">
        <title>WGS assembly of Ceratodon purpureus strain R40.</title>
        <authorList>
            <person name="Carey S.B."/>
            <person name="Jenkins J."/>
            <person name="Shu S."/>
            <person name="Lovell J.T."/>
            <person name="Sreedasyam A."/>
            <person name="Maumus F."/>
            <person name="Tiley G.P."/>
            <person name="Fernandez-Pozo N."/>
            <person name="Barry K."/>
            <person name="Chen C."/>
            <person name="Wang M."/>
            <person name="Lipzen A."/>
            <person name="Daum C."/>
            <person name="Saski C.A."/>
            <person name="Payton A.C."/>
            <person name="Mcbreen J.C."/>
            <person name="Conrad R.E."/>
            <person name="Kollar L.M."/>
            <person name="Olsson S."/>
            <person name="Huttunen S."/>
            <person name="Landis J.B."/>
            <person name="Wickett N.J."/>
            <person name="Johnson M.G."/>
            <person name="Rensing S.A."/>
            <person name="Grimwood J."/>
            <person name="Schmutz J."/>
            <person name="Mcdaniel S.F."/>
        </authorList>
    </citation>
    <scope>NUCLEOTIDE SEQUENCE</scope>
    <source>
        <strain evidence="6">R40</strain>
    </source>
</reference>
<sequence>MAKNDNLNGWLQRVRKTGEYCDVLVRVNGEEFHLHMLPLQNASAYFRNLPSTSEGSTALHELTGCKLVTIHDLPGGVEGFTIAVDMCYLVKPTFTVLNVCLVYATAEFLAMNDISEATKKFMHANIFAHWRYCTNFLQSYRRINAPVDEYVEFRCQKVIAAACVKSFTEIKHVSAPSAFSGPLTPVPLKQSSGCQSLTELLVQVCSLPDLYASEIINTLVDSDVNLNLKCRQGRNVREWLDYVMEDECQSDRARGWVLLCLARMLLKNAPAKRPWMELSSQYWCSLLEHADMLLPLLEEPLKTENSGGANLEVETHTYIKERLMGVKAILEEKIGESLDEMDEYLRDYKFSPETLMSLVDYYTTMGDVHTDQALEEIAGDVDRFLYIYAGEGSISTDSFLNLFKAFPASSRTSHDTVYGAIEKLLANIPDCPQEEQQQLWSLIDHFKLSPPVNERALNNPMFLSQPEILESVLQHHSQELAKVDDTDGRHLRHIMQKVINASLKLLEENSRRSREILELQKQYGELLGCRSQMLDHEGIVDLLRRHSVDIGHGNGGLLSETEESEISDSPSMATSSTGATSHLNMLPWRSECN</sequence>
<keyword evidence="7" id="KW-1185">Reference proteome</keyword>
<keyword evidence="2" id="KW-0833">Ubl conjugation pathway</keyword>
<dbReference type="Pfam" id="PF03000">
    <property type="entry name" value="NPH3"/>
    <property type="match status" value="1"/>
</dbReference>
<proteinExistence type="predicted"/>
<organism evidence="6 7">
    <name type="scientific">Ceratodon purpureus</name>
    <name type="common">Fire moss</name>
    <name type="synonym">Dicranum purpureum</name>
    <dbReference type="NCBI Taxonomy" id="3225"/>
    <lineage>
        <taxon>Eukaryota</taxon>
        <taxon>Viridiplantae</taxon>
        <taxon>Streptophyta</taxon>
        <taxon>Embryophyta</taxon>
        <taxon>Bryophyta</taxon>
        <taxon>Bryophytina</taxon>
        <taxon>Bryopsida</taxon>
        <taxon>Dicranidae</taxon>
        <taxon>Pseudoditrichales</taxon>
        <taxon>Ditrichaceae</taxon>
        <taxon>Ceratodon</taxon>
    </lineage>
</organism>
<accession>A0A8T0IV15</accession>
<dbReference type="EMBL" id="CM026422">
    <property type="protein sequence ID" value="KAG0586213.1"/>
    <property type="molecule type" value="Genomic_DNA"/>
</dbReference>
<dbReference type="InterPro" id="IPR011333">
    <property type="entry name" value="SKP1/BTB/POZ_sf"/>
</dbReference>
<dbReference type="PROSITE" id="PS51649">
    <property type="entry name" value="NPH3"/>
    <property type="match status" value="1"/>
</dbReference>
<dbReference type="Proteomes" id="UP000822688">
    <property type="component" value="Chromosome 2"/>
</dbReference>
<evidence type="ECO:0000256" key="3">
    <source>
        <dbReference type="SAM" id="MobiDB-lite"/>
    </source>
</evidence>
<feature type="region of interest" description="Disordered" evidence="3">
    <location>
        <begin position="554"/>
        <end position="584"/>
    </location>
</feature>
<evidence type="ECO:0000313" key="7">
    <source>
        <dbReference type="Proteomes" id="UP000822688"/>
    </source>
</evidence>
<dbReference type="InterPro" id="IPR043454">
    <property type="entry name" value="NPH3/RPT2-like"/>
</dbReference>
<dbReference type="SMART" id="SM00225">
    <property type="entry name" value="BTB"/>
    <property type="match status" value="1"/>
</dbReference>
<dbReference type="InterPro" id="IPR027356">
    <property type="entry name" value="NPH3_dom"/>
</dbReference>
<dbReference type="Gene3D" id="3.30.710.10">
    <property type="entry name" value="Potassium Channel Kv1.1, Chain A"/>
    <property type="match status" value="1"/>
</dbReference>
<evidence type="ECO:0008006" key="8">
    <source>
        <dbReference type="Google" id="ProtNLM"/>
    </source>
</evidence>
<comment type="pathway">
    <text evidence="1">Protein modification; protein ubiquitination.</text>
</comment>
<evidence type="ECO:0000259" key="5">
    <source>
        <dbReference type="PROSITE" id="PS51649"/>
    </source>
</evidence>
<dbReference type="PROSITE" id="PS50097">
    <property type="entry name" value="BTB"/>
    <property type="match status" value="1"/>
</dbReference>
<dbReference type="PANTHER" id="PTHR32370">
    <property type="entry name" value="OS12G0117600 PROTEIN"/>
    <property type="match status" value="1"/>
</dbReference>
<evidence type="ECO:0000256" key="1">
    <source>
        <dbReference type="ARBA" id="ARBA00004906"/>
    </source>
</evidence>
<dbReference type="SUPFAM" id="SSF54695">
    <property type="entry name" value="POZ domain"/>
    <property type="match status" value="1"/>
</dbReference>
<feature type="domain" description="NPH3" evidence="5">
    <location>
        <begin position="213"/>
        <end position="477"/>
    </location>
</feature>
<comment type="caution">
    <text evidence="6">The sequence shown here is derived from an EMBL/GenBank/DDBJ whole genome shotgun (WGS) entry which is preliminary data.</text>
</comment>
<protein>
    <recommendedName>
        <fullName evidence="8">BTB domain-containing protein</fullName>
    </recommendedName>
</protein>
<gene>
    <name evidence="6" type="ORF">KC19_2G072400</name>
</gene>
<dbReference type="InterPro" id="IPR000210">
    <property type="entry name" value="BTB/POZ_dom"/>
</dbReference>
<dbReference type="Pfam" id="PF00651">
    <property type="entry name" value="BTB"/>
    <property type="match status" value="1"/>
</dbReference>